<proteinExistence type="predicted"/>
<protein>
    <submittedName>
        <fullName evidence="1">Uncharacterized protein</fullName>
    </submittedName>
</protein>
<sequence length="104" mass="11087">MGYSRQRVGSRCCGGGLLETIEIGRKSCGGWISGGLGKLCYNWDEGGRCEGWCGCMFWVWGRESTVSGGAGDGRRKGVCRCGCGVMGERGCNMAEVVLLGWESC</sequence>
<gene>
    <name evidence="1" type="ORF">Sradi_1500400</name>
</gene>
<comment type="caution">
    <text evidence="1">The sequence shown here is derived from an EMBL/GenBank/DDBJ whole genome shotgun (WGS) entry which is preliminary data.</text>
</comment>
<dbReference type="EMBL" id="JACGWJ010000006">
    <property type="protein sequence ID" value="KAL0412987.1"/>
    <property type="molecule type" value="Genomic_DNA"/>
</dbReference>
<organism evidence="1">
    <name type="scientific">Sesamum radiatum</name>
    <name type="common">Black benniseed</name>
    <dbReference type="NCBI Taxonomy" id="300843"/>
    <lineage>
        <taxon>Eukaryota</taxon>
        <taxon>Viridiplantae</taxon>
        <taxon>Streptophyta</taxon>
        <taxon>Embryophyta</taxon>
        <taxon>Tracheophyta</taxon>
        <taxon>Spermatophyta</taxon>
        <taxon>Magnoliopsida</taxon>
        <taxon>eudicotyledons</taxon>
        <taxon>Gunneridae</taxon>
        <taxon>Pentapetalae</taxon>
        <taxon>asterids</taxon>
        <taxon>lamiids</taxon>
        <taxon>Lamiales</taxon>
        <taxon>Pedaliaceae</taxon>
        <taxon>Sesamum</taxon>
    </lineage>
</organism>
<reference evidence="1" key="2">
    <citation type="journal article" date="2024" name="Plant">
        <title>Genomic evolution and insights into agronomic trait innovations of Sesamum species.</title>
        <authorList>
            <person name="Miao H."/>
            <person name="Wang L."/>
            <person name="Qu L."/>
            <person name="Liu H."/>
            <person name="Sun Y."/>
            <person name="Le M."/>
            <person name="Wang Q."/>
            <person name="Wei S."/>
            <person name="Zheng Y."/>
            <person name="Lin W."/>
            <person name="Duan Y."/>
            <person name="Cao H."/>
            <person name="Xiong S."/>
            <person name="Wang X."/>
            <person name="Wei L."/>
            <person name="Li C."/>
            <person name="Ma Q."/>
            <person name="Ju M."/>
            <person name="Zhao R."/>
            <person name="Li G."/>
            <person name="Mu C."/>
            <person name="Tian Q."/>
            <person name="Mei H."/>
            <person name="Zhang T."/>
            <person name="Gao T."/>
            <person name="Zhang H."/>
        </authorList>
    </citation>
    <scope>NUCLEOTIDE SEQUENCE</scope>
    <source>
        <strain evidence="1">G02</strain>
    </source>
</reference>
<accession>A0AAW2U8I8</accession>
<evidence type="ECO:0000313" key="1">
    <source>
        <dbReference type="EMBL" id="KAL0412987.1"/>
    </source>
</evidence>
<name>A0AAW2U8I8_SESRA</name>
<dbReference type="AlphaFoldDB" id="A0AAW2U8I8"/>
<reference evidence="1" key="1">
    <citation type="submission" date="2020-06" db="EMBL/GenBank/DDBJ databases">
        <authorList>
            <person name="Li T."/>
            <person name="Hu X."/>
            <person name="Zhang T."/>
            <person name="Song X."/>
            <person name="Zhang H."/>
            <person name="Dai N."/>
            <person name="Sheng W."/>
            <person name="Hou X."/>
            <person name="Wei L."/>
        </authorList>
    </citation>
    <scope>NUCLEOTIDE SEQUENCE</scope>
    <source>
        <strain evidence="1">G02</strain>
        <tissue evidence="1">Leaf</tissue>
    </source>
</reference>